<gene>
    <name evidence="1" type="ORF">PLXY2_LOCUS8238</name>
</gene>
<keyword evidence="2" id="KW-1185">Reference proteome</keyword>
<dbReference type="AlphaFoldDB" id="A0A8S4F838"/>
<name>A0A8S4F838_PLUXY</name>
<dbReference type="PANTHER" id="PTHR20893:SF2">
    <property type="entry name" value="LD08641P"/>
    <property type="match status" value="1"/>
</dbReference>
<protein>
    <submittedName>
        <fullName evidence="1">(diamondback moth) hypothetical protein</fullName>
    </submittedName>
</protein>
<dbReference type="Proteomes" id="UP000653454">
    <property type="component" value="Unassembled WGS sequence"/>
</dbReference>
<evidence type="ECO:0000313" key="1">
    <source>
        <dbReference type="EMBL" id="CAG9124507.1"/>
    </source>
</evidence>
<sequence>MCGAAAAAWVVIQLYTAPVPRVCAAGAALLVCYVCVRFLGTNTVTAYQRAKVSSLKILTEPETNLEAGDHVSTISKTVTVEIASKAVLERALKGDVK</sequence>
<dbReference type="PANTHER" id="PTHR20893">
    <property type="entry name" value="LD08641P"/>
    <property type="match status" value="1"/>
</dbReference>
<accession>A0A8S4F838</accession>
<dbReference type="EMBL" id="CAJHNJ030000030">
    <property type="protein sequence ID" value="CAG9124507.1"/>
    <property type="molecule type" value="Genomic_DNA"/>
</dbReference>
<comment type="caution">
    <text evidence="1">The sequence shown here is derived from an EMBL/GenBank/DDBJ whole genome shotgun (WGS) entry which is preliminary data.</text>
</comment>
<evidence type="ECO:0000313" key="2">
    <source>
        <dbReference type="Proteomes" id="UP000653454"/>
    </source>
</evidence>
<reference evidence="1" key="1">
    <citation type="submission" date="2020-11" db="EMBL/GenBank/DDBJ databases">
        <authorList>
            <person name="Whiteford S."/>
        </authorList>
    </citation>
    <scope>NUCLEOTIDE SEQUENCE</scope>
</reference>
<organism evidence="1 2">
    <name type="scientific">Plutella xylostella</name>
    <name type="common">Diamondback moth</name>
    <name type="synonym">Plutella maculipennis</name>
    <dbReference type="NCBI Taxonomy" id="51655"/>
    <lineage>
        <taxon>Eukaryota</taxon>
        <taxon>Metazoa</taxon>
        <taxon>Ecdysozoa</taxon>
        <taxon>Arthropoda</taxon>
        <taxon>Hexapoda</taxon>
        <taxon>Insecta</taxon>
        <taxon>Pterygota</taxon>
        <taxon>Neoptera</taxon>
        <taxon>Endopterygota</taxon>
        <taxon>Lepidoptera</taxon>
        <taxon>Glossata</taxon>
        <taxon>Ditrysia</taxon>
        <taxon>Yponomeutoidea</taxon>
        <taxon>Plutellidae</taxon>
        <taxon>Plutella</taxon>
    </lineage>
</organism>
<proteinExistence type="predicted"/>